<dbReference type="EMBL" id="JBHSCW010000003">
    <property type="protein sequence ID" value="MFC4351522.1"/>
    <property type="molecule type" value="Genomic_DNA"/>
</dbReference>
<keyword evidence="2 3" id="KW-0975">Bacterial flagellum</keyword>
<dbReference type="PANTHER" id="PTHR42792">
    <property type="entry name" value="FLAGELLIN"/>
    <property type="match status" value="1"/>
</dbReference>
<evidence type="ECO:0000256" key="1">
    <source>
        <dbReference type="ARBA" id="ARBA00005709"/>
    </source>
</evidence>
<dbReference type="PRINTS" id="PR00207">
    <property type="entry name" value="FLAGELLIN"/>
</dbReference>
<evidence type="ECO:0000313" key="7">
    <source>
        <dbReference type="Proteomes" id="UP001595799"/>
    </source>
</evidence>
<protein>
    <recommendedName>
        <fullName evidence="3">Flagellin</fullName>
    </recommendedName>
</protein>
<comment type="function">
    <text evidence="3">Flagellin is the subunit protein which polymerizes to form the filaments of bacterial flagella.</text>
</comment>
<evidence type="ECO:0000259" key="5">
    <source>
        <dbReference type="Pfam" id="PF00700"/>
    </source>
</evidence>
<keyword evidence="6" id="KW-0282">Flagellum</keyword>
<dbReference type="Pfam" id="PF00700">
    <property type="entry name" value="Flagellin_C"/>
    <property type="match status" value="1"/>
</dbReference>
<sequence length="275" mass="28493">MSVMNSINTNSGAMIALQNLNSTNSELASVQNRVSTGLRVASAQDDGASFAIAQGLRSDIKGIGAVNEQISKAKGLVSTTISSLSSVSDGLGDIRETLTKMADENNSAEQFAQYKADYDSQLAELQNYVDNADYNGTNLIDAGGADVNVIADSGGTQYTLTAVDIDAQLAGITDPADAATAQGLVSGTDALFNDAVGAVNDALNTFAGDDRRLTGQMEFNSKLSDAIEEGLGATVDADLAKESARLQSLQIKQQLGTQTLGIANQSPQILLSLFG</sequence>
<dbReference type="InterPro" id="IPR001029">
    <property type="entry name" value="Flagellin_N"/>
</dbReference>
<keyword evidence="6" id="KW-0969">Cilium</keyword>
<evidence type="ECO:0000259" key="4">
    <source>
        <dbReference type="Pfam" id="PF00669"/>
    </source>
</evidence>
<dbReference type="RefSeq" id="WP_382421851.1">
    <property type="nucleotide sequence ID" value="NZ_JBHSCW010000003.1"/>
</dbReference>
<dbReference type="InterPro" id="IPR046358">
    <property type="entry name" value="Flagellin_C"/>
</dbReference>
<dbReference type="Gene3D" id="1.20.1330.10">
    <property type="entry name" value="f41 fragment of flagellin, N-terminal domain"/>
    <property type="match status" value="1"/>
</dbReference>
<organism evidence="6 7">
    <name type="scientific">Fodinicurvata halophila</name>
    <dbReference type="NCBI Taxonomy" id="1419723"/>
    <lineage>
        <taxon>Bacteria</taxon>
        <taxon>Pseudomonadati</taxon>
        <taxon>Pseudomonadota</taxon>
        <taxon>Alphaproteobacteria</taxon>
        <taxon>Rhodospirillales</taxon>
        <taxon>Rhodovibrionaceae</taxon>
        <taxon>Fodinicurvata</taxon>
    </lineage>
</organism>
<keyword evidence="3" id="KW-0964">Secreted</keyword>
<keyword evidence="6" id="KW-0966">Cell projection</keyword>
<evidence type="ECO:0000313" key="6">
    <source>
        <dbReference type="EMBL" id="MFC4351522.1"/>
    </source>
</evidence>
<keyword evidence="7" id="KW-1185">Reference proteome</keyword>
<comment type="caution">
    <text evidence="6">The sequence shown here is derived from an EMBL/GenBank/DDBJ whole genome shotgun (WGS) entry which is preliminary data.</text>
</comment>
<comment type="subcellular location">
    <subcellularLocation>
        <location evidence="3">Secreted</location>
    </subcellularLocation>
    <subcellularLocation>
        <location evidence="3">Bacterial flagellum</location>
    </subcellularLocation>
</comment>
<proteinExistence type="inferred from homology"/>
<feature type="domain" description="Flagellin C-terminal" evidence="5">
    <location>
        <begin position="211"/>
        <end position="274"/>
    </location>
</feature>
<dbReference type="InterPro" id="IPR001492">
    <property type="entry name" value="Flagellin"/>
</dbReference>
<evidence type="ECO:0000256" key="3">
    <source>
        <dbReference type="RuleBase" id="RU362073"/>
    </source>
</evidence>
<dbReference type="Proteomes" id="UP001595799">
    <property type="component" value="Unassembled WGS sequence"/>
</dbReference>
<comment type="similarity">
    <text evidence="1 3">Belongs to the bacterial flagellin family.</text>
</comment>
<dbReference type="Pfam" id="PF00669">
    <property type="entry name" value="Flagellin_N"/>
    <property type="match status" value="1"/>
</dbReference>
<dbReference type="PANTHER" id="PTHR42792:SF2">
    <property type="entry name" value="FLAGELLIN"/>
    <property type="match status" value="1"/>
</dbReference>
<reference evidence="7" key="1">
    <citation type="journal article" date="2019" name="Int. J. Syst. Evol. Microbiol.">
        <title>The Global Catalogue of Microorganisms (GCM) 10K type strain sequencing project: providing services to taxonomists for standard genome sequencing and annotation.</title>
        <authorList>
            <consortium name="The Broad Institute Genomics Platform"/>
            <consortium name="The Broad Institute Genome Sequencing Center for Infectious Disease"/>
            <person name="Wu L."/>
            <person name="Ma J."/>
        </authorList>
    </citation>
    <scope>NUCLEOTIDE SEQUENCE [LARGE SCALE GENOMIC DNA]</scope>
    <source>
        <strain evidence="7">CECT 8472</strain>
    </source>
</reference>
<accession>A0ABV8ULC3</accession>
<feature type="domain" description="Flagellin N-terminal" evidence="4">
    <location>
        <begin position="7"/>
        <end position="141"/>
    </location>
</feature>
<gene>
    <name evidence="6" type="ORF">ACFOW6_08220</name>
</gene>
<name>A0ABV8ULC3_9PROT</name>
<dbReference type="SUPFAM" id="SSF64518">
    <property type="entry name" value="Phase 1 flagellin"/>
    <property type="match status" value="1"/>
</dbReference>
<evidence type="ECO:0000256" key="2">
    <source>
        <dbReference type="ARBA" id="ARBA00023143"/>
    </source>
</evidence>